<accession>A0A8T0GP76</accession>
<organism evidence="2 3">
    <name type="scientific">Ceratodon purpureus</name>
    <name type="common">Fire moss</name>
    <name type="synonym">Dicranum purpureum</name>
    <dbReference type="NCBI Taxonomy" id="3225"/>
    <lineage>
        <taxon>Eukaryota</taxon>
        <taxon>Viridiplantae</taxon>
        <taxon>Streptophyta</taxon>
        <taxon>Embryophyta</taxon>
        <taxon>Bryophyta</taxon>
        <taxon>Bryophytina</taxon>
        <taxon>Bryopsida</taxon>
        <taxon>Dicranidae</taxon>
        <taxon>Pseudoditrichales</taxon>
        <taxon>Ditrichaceae</taxon>
        <taxon>Ceratodon</taxon>
    </lineage>
</organism>
<keyword evidence="3" id="KW-1185">Reference proteome</keyword>
<evidence type="ECO:0000313" key="3">
    <source>
        <dbReference type="Proteomes" id="UP000822688"/>
    </source>
</evidence>
<dbReference type="AlphaFoldDB" id="A0A8T0GP76"/>
<dbReference type="EMBL" id="CM026431">
    <property type="protein sequence ID" value="KAG0560079.1"/>
    <property type="molecule type" value="Genomic_DNA"/>
</dbReference>
<evidence type="ECO:0000313" key="2">
    <source>
        <dbReference type="EMBL" id="KAG0560079.1"/>
    </source>
</evidence>
<feature type="region of interest" description="Disordered" evidence="1">
    <location>
        <begin position="247"/>
        <end position="275"/>
    </location>
</feature>
<name>A0A8T0GP76_CERPU</name>
<proteinExistence type="predicted"/>
<dbReference type="Proteomes" id="UP000822688">
    <property type="component" value="Chromosome 10"/>
</dbReference>
<reference evidence="2" key="1">
    <citation type="submission" date="2020-06" db="EMBL/GenBank/DDBJ databases">
        <title>WGS assembly of Ceratodon purpureus strain R40.</title>
        <authorList>
            <person name="Carey S.B."/>
            <person name="Jenkins J."/>
            <person name="Shu S."/>
            <person name="Lovell J.T."/>
            <person name="Sreedasyam A."/>
            <person name="Maumus F."/>
            <person name="Tiley G.P."/>
            <person name="Fernandez-Pozo N."/>
            <person name="Barry K."/>
            <person name="Chen C."/>
            <person name="Wang M."/>
            <person name="Lipzen A."/>
            <person name="Daum C."/>
            <person name="Saski C.A."/>
            <person name="Payton A.C."/>
            <person name="Mcbreen J.C."/>
            <person name="Conrad R.E."/>
            <person name="Kollar L.M."/>
            <person name="Olsson S."/>
            <person name="Huttunen S."/>
            <person name="Landis J.B."/>
            <person name="Wickett N.J."/>
            <person name="Johnson M.G."/>
            <person name="Rensing S.A."/>
            <person name="Grimwood J."/>
            <person name="Schmutz J."/>
            <person name="Mcdaniel S.F."/>
        </authorList>
    </citation>
    <scope>NUCLEOTIDE SEQUENCE</scope>
    <source>
        <strain evidence="2">R40</strain>
    </source>
</reference>
<evidence type="ECO:0000256" key="1">
    <source>
        <dbReference type="SAM" id="MobiDB-lite"/>
    </source>
</evidence>
<protein>
    <submittedName>
        <fullName evidence="2">Uncharacterized protein</fullName>
    </submittedName>
</protein>
<sequence length="275" mass="31855">MIRHGLNGPLLCNLHQRFQITHDERISKHVGLLLRVPIRHIHHIRLQHCGYAPAIDLLLVQSRHRAVILEAMPTLQHPPTENMLLLVQNLQALYTGRRRDAGYHEHLPDAAHATISHYQVARLDELLVHLRLVKCPHYGPHHLHRRWHLLHHYRPALIRLYRMRVQNVSIVLRTRHQPTHLVLPHFKPHPATHLLLAPNHTPQICSQLLTPPSPTNKHPISPLPPTSLLHSKLLNLIHCNPTLTTNKNSKFSPKSHNFGTNFQHNTETHTQTRTH</sequence>
<gene>
    <name evidence="2" type="ORF">KC19_10G153100</name>
</gene>
<comment type="caution">
    <text evidence="2">The sequence shown here is derived from an EMBL/GenBank/DDBJ whole genome shotgun (WGS) entry which is preliminary data.</text>
</comment>